<comment type="similarity">
    <text evidence="4">Belongs to the glycosyltransferase 49 family.</text>
</comment>
<evidence type="ECO:0000256" key="2">
    <source>
        <dbReference type="ARBA" id="ARBA00004323"/>
    </source>
</evidence>
<sequence>MKRCWSSFGQSPIQCRFWPCIASLVLAIVLLQLLHIALLSHLENRENLRNLQLDSSPLLSRRAVLAAAASVGRQLQGRTLDTVLAEMEERVRGAHRLDKSGTYLLLDNFLPSELTIRGQGPFDVSLVTQCTSSKLSNIWDLTASWEGPVSVAIFTWDDDFLMAASRLLYIHFCNEHVLRNVSFHLVYPISRSPRHQHLAALSRLKLDCPSTSAGRDLDPIFIDQSFENYANRGKELAYPNNLLRNFAINYVQTPYVFVTDADMIPSEGLRTKFQRFMSSFSLVPPSLSKSPSLFLAKDTNEAKRNMLIEKLTHGKDNLLAFVVPAFELDTSARVPSKKSELLEFWDKGQVRPFYWDVCSRCQEDTNYDRWRTLVSSDIGHEHDSQSTSEVAIGYTVDYKDPWEPFYIASKSLPLYDERFKQYGFNRISQVCEMHIAGFTFHVLDNAFLVHMGFKKQNSFHSDKDAENDRNRLLFRKYKEELKVKYPNVTRSLLPDSAIFRQVEDLRSAFTKNFRSYRFIACALKLSPLAEASCASFSSTSLEQAFMRTAL</sequence>
<evidence type="ECO:0000256" key="10">
    <source>
        <dbReference type="ARBA" id="ARBA00022968"/>
    </source>
</evidence>
<reference evidence="22 23" key="1">
    <citation type="journal article" date="2021" name="Elife">
        <title>Chloroplast acquisition without the gene transfer in kleptoplastic sea slugs, Plakobranchus ocellatus.</title>
        <authorList>
            <person name="Maeda T."/>
            <person name="Takahashi S."/>
            <person name="Yoshida T."/>
            <person name="Shimamura S."/>
            <person name="Takaki Y."/>
            <person name="Nagai Y."/>
            <person name="Toyoda A."/>
            <person name="Suzuki Y."/>
            <person name="Arimoto A."/>
            <person name="Ishii H."/>
            <person name="Satoh N."/>
            <person name="Nishiyama T."/>
            <person name="Hasebe M."/>
            <person name="Maruyama T."/>
            <person name="Minagawa J."/>
            <person name="Obokata J."/>
            <person name="Shigenobu S."/>
        </authorList>
    </citation>
    <scope>NUCLEOTIDE SEQUENCE [LARGE SCALE GENOMIC DNA]</scope>
</reference>
<keyword evidence="9" id="KW-0479">Metal-binding</keyword>
<dbReference type="Pfam" id="PF13896">
    <property type="entry name" value="Glyco_transf_49"/>
    <property type="match status" value="1"/>
</dbReference>
<dbReference type="GO" id="GO:0000139">
    <property type="term" value="C:Golgi membrane"/>
    <property type="evidence" value="ECO:0007669"/>
    <property type="project" value="UniProtKB-SubCell"/>
</dbReference>
<evidence type="ECO:0000256" key="20">
    <source>
        <dbReference type="ARBA" id="ARBA00047852"/>
    </source>
</evidence>
<evidence type="ECO:0000256" key="3">
    <source>
        <dbReference type="ARBA" id="ARBA00004922"/>
    </source>
</evidence>
<proteinExistence type="inferred from homology"/>
<evidence type="ECO:0000256" key="12">
    <source>
        <dbReference type="ARBA" id="ARBA00023034"/>
    </source>
</evidence>
<evidence type="ECO:0000256" key="8">
    <source>
        <dbReference type="ARBA" id="ARBA00022692"/>
    </source>
</evidence>
<evidence type="ECO:0000256" key="19">
    <source>
        <dbReference type="ARBA" id="ARBA00033291"/>
    </source>
</evidence>
<evidence type="ECO:0000313" key="23">
    <source>
        <dbReference type="Proteomes" id="UP000735302"/>
    </source>
</evidence>
<keyword evidence="6" id="KW-0328">Glycosyltransferase</keyword>
<evidence type="ECO:0000256" key="14">
    <source>
        <dbReference type="ARBA" id="ARBA00023180"/>
    </source>
</evidence>
<keyword evidence="10" id="KW-0735">Signal-anchor</keyword>
<evidence type="ECO:0000256" key="7">
    <source>
        <dbReference type="ARBA" id="ARBA00022679"/>
    </source>
</evidence>
<evidence type="ECO:0000256" key="6">
    <source>
        <dbReference type="ARBA" id="ARBA00022676"/>
    </source>
</evidence>
<evidence type="ECO:0000256" key="13">
    <source>
        <dbReference type="ARBA" id="ARBA00023136"/>
    </source>
</evidence>
<organism evidence="22 23">
    <name type="scientific">Plakobranchus ocellatus</name>
    <dbReference type="NCBI Taxonomy" id="259542"/>
    <lineage>
        <taxon>Eukaryota</taxon>
        <taxon>Metazoa</taxon>
        <taxon>Spiralia</taxon>
        <taxon>Lophotrochozoa</taxon>
        <taxon>Mollusca</taxon>
        <taxon>Gastropoda</taxon>
        <taxon>Heterobranchia</taxon>
        <taxon>Euthyneura</taxon>
        <taxon>Panpulmonata</taxon>
        <taxon>Sacoglossa</taxon>
        <taxon>Placobranchoidea</taxon>
        <taxon>Plakobranchidae</taxon>
        <taxon>Plakobranchus</taxon>
    </lineage>
</organism>
<gene>
    <name evidence="22" type="ORF">PoB_005441300</name>
</gene>
<evidence type="ECO:0000256" key="16">
    <source>
        <dbReference type="ARBA" id="ARBA00030723"/>
    </source>
</evidence>
<keyword evidence="14" id="KW-0325">Glycoprotein</keyword>
<comment type="subcellular location">
    <subcellularLocation>
        <location evidence="2">Golgi apparatus membrane</location>
        <topology evidence="2">Single-pass type II membrane protein</topology>
    </subcellularLocation>
</comment>
<protein>
    <recommendedName>
        <fullName evidence="5">Beta-1,4-glucuronyltransferase 1</fullName>
    </recommendedName>
    <alternativeName>
        <fullName evidence="16">I-beta-1,3-N-acetylglucosaminyltransferase</fullName>
    </alternativeName>
    <alternativeName>
        <fullName evidence="19">N-acetyllactosaminide beta-1,3-N-acetylglucosaminyltransferase</fullName>
    </alternativeName>
    <alternativeName>
        <fullName evidence="17">Poly-N-acetyllactosamine extension enzyme</fullName>
    </alternativeName>
    <alternativeName>
        <fullName evidence="18">UDP-GlcNAc:betaGal beta-1,3-N-acetylglucosaminyltransferase 1</fullName>
    </alternativeName>
</protein>
<dbReference type="GO" id="GO:0035269">
    <property type="term" value="P:protein O-linked glycosylation via mannose"/>
    <property type="evidence" value="ECO:0007669"/>
    <property type="project" value="TreeGrafter"/>
</dbReference>
<keyword evidence="13 21" id="KW-0472">Membrane</keyword>
<keyword evidence="15" id="KW-0464">Manganese</keyword>
<comment type="catalytic activity">
    <reaction evidence="20">
        <text>3-O-[beta-D-Xyl-(1-&gt;4)-Rib-ol-P-Rib-ol-P-3-beta-D-GalNAc-(1-&gt;3)-beta-D-GlcNAc-(1-&gt;4)-(O-6-P-alpha-D-Man)]-Thr-[protein] + UDP-alpha-D-glucuronate = 3-O-[beta-D-GlcA-(1-&gt;3)-beta-D-Xyl-(1-&gt;4)-Rib-ol-P-Rib-ol-P-3-beta-D-GalNAc-(1-&gt;3)-beta-D-GlcNAc-(1-&gt;4)-(O-6-P-alpha-D-Man)]-Thr-[protein] + UDP + H(+)</text>
        <dbReference type="Rhea" id="RHEA:46860"/>
        <dbReference type="Rhea" id="RHEA-COMP:15023"/>
        <dbReference type="Rhea" id="RHEA-COMP:17482"/>
        <dbReference type="ChEBI" id="CHEBI:15378"/>
        <dbReference type="ChEBI" id="CHEBI:58052"/>
        <dbReference type="ChEBI" id="CHEBI:58223"/>
        <dbReference type="ChEBI" id="CHEBI:142405"/>
        <dbReference type="ChEBI" id="CHEBI:177336"/>
    </reaction>
</comment>
<dbReference type="PANTHER" id="PTHR46420">
    <property type="entry name" value="BETA-1,4-GLUCURONYLTRANSFERASE 1"/>
    <property type="match status" value="1"/>
</dbReference>
<accession>A0AAV4C7R9</accession>
<comment type="caution">
    <text evidence="22">The sequence shown here is derived from an EMBL/GenBank/DDBJ whole genome shotgun (WGS) entry which is preliminary data.</text>
</comment>
<evidence type="ECO:0000313" key="22">
    <source>
        <dbReference type="EMBL" id="GFO27908.1"/>
    </source>
</evidence>
<comment type="pathway">
    <text evidence="3">Protein modification; protein glycosylation.</text>
</comment>
<feature type="transmembrane region" description="Helical" evidence="21">
    <location>
        <begin position="21"/>
        <end position="42"/>
    </location>
</feature>
<evidence type="ECO:0000256" key="4">
    <source>
        <dbReference type="ARBA" id="ARBA00008539"/>
    </source>
</evidence>
<dbReference type="Proteomes" id="UP000735302">
    <property type="component" value="Unassembled WGS sequence"/>
</dbReference>
<evidence type="ECO:0000256" key="1">
    <source>
        <dbReference type="ARBA" id="ARBA00001936"/>
    </source>
</evidence>
<keyword evidence="23" id="KW-1185">Reference proteome</keyword>
<dbReference type="AlphaFoldDB" id="A0AAV4C7R9"/>
<evidence type="ECO:0000256" key="11">
    <source>
        <dbReference type="ARBA" id="ARBA00022989"/>
    </source>
</evidence>
<keyword evidence="11 21" id="KW-1133">Transmembrane helix</keyword>
<evidence type="ECO:0000256" key="5">
    <source>
        <dbReference type="ARBA" id="ARBA00017962"/>
    </source>
</evidence>
<evidence type="ECO:0000256" key="18">
    <source>
        <dbReference type="ARBA" id="ARBA00032181"/>
    </source>
</evidence>
<keyword evidence="8 21" id="KW-0812">Transmembrane</keyword>
<evidence type="ECO:0000256" key="17">
    <source>
        <dbReference type="ARBA" id="ARBA00032175"/>
    </source>
</evidence>
<dbReference type="EMBL" id="BLXT01005980">
    <property type="protein sequence ID" value="GFO27908.1"/>
    <property type="molecule type" value="Genomic_DNA"/>
</dbReference>
<evidence type="ECO:0000256" key="15">
    <source>
        <dbReference type="ARBA" id="ARBA00023211"/>
    </source>
</evidence>
<evidence type="ECO:0000256" key="9">
    <source>
        <dbReference type="ARBA" id="ARBA00022723"/>
    </source>
</evidence>
<keyword evidence="7" id="KW-0808">Transferase</keyword>
<dbReference type="InterPro" id="IPR043189">
    <property type="entry name" value="B4GAT1"/>
</dbReference>
<evidence type="ECO:0000256" key="21">
    <source>
        <dbReference type="SAM" id="Phobius"/>
    </source>
</evidence>
<dbReference type="GO" id="GO:0046872">
    <property type="term" value="F:metal ion binding"/>
    <property type="evidence" value="ECO:0007669"/>
    <property type="project" value="UniProtKB-KW"/>
</dbReference>
<name>A0AAV4C7R9_9GAST</name>
<dbReference type="PANTHER" id="PTHR46420:SF1">
    <property type="entry name" value="BETA-1,4-GLUCURONYLTRANSFERASE 1"/>
    <property type="match status" value="1"/>
</dbReference>
<dbReference type="GO" id="GO:0015020">
    <property type="term" value="F:glucuronosyltransferase activity"/>
    <property type="evidence" value="ECO:0007669"/>
    <property type="project" value="InterPro"/>
</dbReference>
<comment type="cofactor">
    <cofactor evidence="1">
        <name>Mn(2+)</name>
        <dbReference type="ChEBI" id="CHEBI:29035"/>
    </cofactor>
</comment>
<keyword evidence="12" id="KW-0333">Golgi apparatus</keyword>